<dbReference type="AlphaFoldDB" id="A0ABD0Z7F7"/>
<dbReference type="Proteomes" id="UP001558652">
    <property type="component" value="Unassembled WGS sequence"/>
</dbReference>
<dbReference type="InterPro" id="IPR039267">
    <property type="entry name" value="Lsm11"/>
</dbReference>
<comment type="caution">
    <text evidence="1">The sequence shown here is derived from an EMBL/GenBank/DDBJ whole genome shotgun (WGS) entry which is preliminary data.</text>
</comment>
<gene>
    <name evidence="1" type="ORF">AAG570_011633</name>
</gene>
<protein>
    <recommendedName>
        <fullName evidence="3">U7 snRNA-associated Sm-like protein LSm11</fullName>
    </recommendedName>
</protein>
<proteinExistence type="predicted"/>
<keyword evidence="2" id="KW-1185">Reference proteome</keyword>
<dbReference type="InterPro" id="IPR010920">
    <property type="entry name" value="LSM_dom_sf"/>
</dbReference>
<evidence type="ECO:0008006" key="3">
    <source>
        <dbReference type="Google" id="ProtNLM"/>
    </source>
</evidence>
<accession>A0ABD0Z7F7</accession>
<evidence type="ECO:0000313" key="2">
    <source>
        <dbReference type="Proteomes" id="UP001558652"/>
    </source>
</evidence>
<sequence length="143" mass="16621">MFFVFMFSHYFGAKGQNVFTRMEQMSGPLALLRDCMERRVRIKVFTRSVNGIRGHCIAFVAAFDKMWNLALEDVREVWTRKIKRKSVPMEAFKFHFKVVRAVSESSTGRRGALCSPTRKRHHPCPARPGPSHWPLLCSAHSWH</sequence>
<dbReference type="EMBL" id="JBFDAA010000006">
    <property type="protein sequence ID" value="KAL1132023.1"/>
    <property type="molecule type" value="Genomic_DNA"/>
</dbReference>
<dbReference type="PANTHER" id="PTHR21415:SF1">
    <property type="entry name" value="U7 SNRNA-ASSOCIATED SM-LIKE PROTEIN LSM11"/>
    <property type="match status" value="1"/>
</dbReference>
<organism evidence="1 2">
    <name type="scientific">Ranatra chinensis</name>
    <dbReference type="NCBI Taxonomy" id="642074"/>
    <lineage>
        <taxon>Eukaryota</taxon>
        <taxon>Metazoa</taxon>
        <taxon>Ecdysozoa</taxon>
        <taxon>Arthropoda</taxon>
        <taxon>Hexapoda</taxon>
        <taxon>Insecta</taxon>
        <taxon>Pterygota</taxon>
        <taxon>Neoptera</taxon>
        <taxon>Paraneoptera</taxon>
        <taxon>Hemiptera</taxon>
        <taxon>Heteroptera</taxon>
        <taxon>Panheteroptera</taxon>
        <taxon>Nepomorpha</taxon>
        <taxon>Nepidae</taxon>
        <taxon>Ranatrinae</taxon>
        <taxon>Ranatra</taxon>
    </lineage>
</organism>
<dbReference type="SUPFAM" id="SSF50182">
    <property type="entry name" value="Sm-like ribonucleoproteins"/>
    <property type="match status" value="1"/>
</dbReference>
<evidence type="ECO:0000313" key="1">
    <source>
        <dbReference type="EMBL" id="KAL1132023.1"/>
    </source>
</evidence>
<name>A0ABD0Z7F7_9HEMI</name>
<dbReference type="PANTHER" id="PTHR21415">
    <property type="entry name" value="U7 SNRNA-ASSOCIATED SM-LIKE PROTEIN LSM11"/>
    <property type="match status" value="1"/>
</dbReference>
<dbReference type="Gene3D" id="2.30.30.100">
    <property type="match status" value="1"/>
</dbReference>
<reference evidence="1 2" key="1">
    <citation type="submission" date="2024-07" db="EMBL/GenBank/DDBJ databases">
        <title>Chromosome-level genome assembly of the water stick insect Ranatra chinensis (Heteroptera: Nepidae).</title>
        <authorList>
            <person name="Liu X."/>
        </authorList>
    </citation>
    <scope>NUCLEOTIDE SEQUENCE [LARGE SCALE GENOMIC DNA]</scope>
    <source>
        <strain evidence="1">Cailab_2021Rc</strain>
        <tissue evidence="1">Muscle</tissue>
    </source>
</reference>